<dbReference type="SUPFAM" id="SSF48150">
    <property type="entry name" value="DNA-glycosylase"/>
    <property type="match status" value="1"/>
</dbReference>
<keyword evidence="1" id="KW-0004">4Fe-4S</keyword>
<dbReference type="GO" id="GO:0046872">
    <property type="term" value="F:metal ion binding"/>
    <property type="evidence" value="ECO:0007669"/>
    <property type="project" value="UniProtKB-KW"/>
</dbReference>
<dbReference type="GO" id="GO:0006284">
    <property type="term" value="P:base-excision repair"/>
    <property type="evidence" value="ECO:0007669"/>
    <property type="project" value="InterPro"/>
</dbReference>
<keyword evidence="6" id="KW-0255">Endonuclease</keyword>
<evidence type="ECO:0000313" key="6">
    <source>
        <dbReference type="EMBL" id="HGW91699.1"/>
    </source>
</evidence>
<dbReference type="InterPro" id="IPR003265">
    <property type="entry name" value="HhH-GPD_domain"/>
</dbReference>
<dbReference type="CDD" id="cd00056">
    <property type="entry name" value="ENDO3c"/>
    <property type="match status" value="1"/>
</dbReference>
<evidence type="ECO:0000256" key="3">
    <source>
        <dbReference type="ARBA" id="ARBA00023004"/>
    </source>
</evidence>
<dbReference type="PANTHER" id="PTHR10359">
    <property type="entry name" value="A/G-SPECIFIC ADENINE GLYCOSYLASE/ENDONUCLEASE III"/>
    <property type="match status" value="1"/>
</dbReference>
<dbReference type="AlphaFoldDB" id="A0A7C4U7X3"/>
<dbReference type="GO" id="GO:0051539">
    <property type="term" value="F:4 iron, 4 sulfur cluster binding"/>
    <property type="evidence" value="ECO:0007669"/>
    <property type="project" value="UniProtKB-KW"/>
</dbReference>
<dbReference type="GO" id="GO:0004519">
    <property type="term" value="F:endonuclease activity"/>
    <property type="evidence" value="ECO:0007669"/>
    <property type="project" value="UniProtKB-KW"/>
</dbReference>
<dbReference type="EMBL" id="DTHG01000050">
    <property type="protein sequence ID" value="HGW91699.1"/>
    <property type="molecule type" value="Genomic_DNA"/>
</dbReference>
<proteinExistence type="predicted"/>
<dbReference type="PANTHER" id="PTHR10359:SF19">
    <property type="entry name" value="DNA REPAIR GLYCOSYLASE MJ1434-RELATED"/>
    <property type="match status" value="1"/>
</dbReference>
<feature type="domain" description="HhH-GPD" evidence="5">
    <location>
        <begin position="37"/>
        <end position="195"/>
    </location>
</feature>
<reference evidence="6" key="1">
    <citation type="journal article" date="2020" name="mSystems">
        <title>Genome- and Community-Level Interaction Insights into Carbon Utilization and Element Cycling Functions of Hydrothermarchaeota in Hydrothermal Sediment.</title>
        <authorList>
            <person name="Zhou Z."/>
            <person name="Liu Y."/>
            <person name="Xu W."/>
            <person name="Pan J."/>
            <person name="Luo Z.H."/>
            <person name="Li M."/>
        </authorList>
    </citation>
    <scope>NUCLEOTIDE SEQUENCE [LARGE SCALE GENOMIC DNA]</scope>
    <source>
        <strain evidence="6">SpSt-780</strain>
    </source>
</reference>
<dbReference type="InterPro" id="IPR023170">
    <property type="entry name" value="HhH_base_excis_C"/>
</dbReference>
<name>A0A7C4U7X3_UNCW3</name>
<gene>
    <name evidence="6" type="ORF">ENV67_04060</name>
</gene>
<keyword evidence="6" id="KW-0540">Nuclease</keyword>
<dbReference type="Gene3D" id="1.10.1670.10">
    <property type="entry name" value="Helix-hairpin-Helix base-excision DNA repair enzymes (C-terminal)"/>
    <property type="match status" value="1"/>
</dbReference>
<comment type="caution">
    <text evidence="6">The sequence shown here is derived from an EMBL/GenBank/DDBJ whole genome shotgun (WGS) entry which is preliminary data.</text>
</comment>
<keyword evidence="4" id="KW-0411">Iron-sulfur</keyword>
<evidence type="ECO:0000259" key="5">
    <source>
        <dbReference type="SMART" id="SM00478"/>
    </source>
</evidence>
<dbReference type="SMART" id="SM00478">
    <property type="entry name" value="ENDO3c"/>
    <property type="match status" value="1"/>
</dbReference>
<keyword evidence="2" id="KW-0479">Metal-binding</keyword>
<dbReference type="InterPro" id="IPR011257">
    <property type="entry name" value="DNA_glycosylase"/>
</dbReference>
<evidence type="ECO:0000256" key="2">
    <source>
        <dbReference type="ARBA" id="ARBA00022723"/>
    </source>
</evidence>
<dbReference type="Pfam" id="PF00730">
    <property type="entry name" value="HhH-GPD"/>
    <property type="match status" value="1"/>
</dbReference>
<keyword evidence="3" id="KW-0408">Iron</keyword>
<accession>A0A7C4U7X3</accession>
<evidence type="ECO:0000256" key="1">
    <source>
        <dbReference type="ARBA" id="ARBA00022485"/>
    </source>
</evidence>
<protein>
    <submittedName>
        <fullName evidence="6">Endonuclease III domain-containing protein</fullName>
    </submittedName>
</protein>
<dbReference type="PIRSF" id="PIRSF001435">
    <property type="entry name" value="Nth"/>
    <property type="match status" value="1"/>
</dbReference>
<evidence type="ECO:0000256" key="4">
    <source>
        <dbReference type="ARBA" id="ARBA00023014"/>
    </source>
</evidence>
<keyword evidence="6" id="KW-0378">Hydrolase</keyword>
<dbReference type="Gene3D" id="1.10.340.30">
    <property type="entry name" value="Hypothetical protein, domain 2"/>
    <property type="match status" value="1"/>
</dbReference>
<organism evidence="6">
    <name type="scientific">candidate division WOR-3 bacterium</name>
    <dbReference type="NCBI Taxonomy" id="2052148"/>
    <lineage>
        <taxon>Bacteria</taxon>
        <taxon>Bacteria division WOR-3</taxon>
    </lineage>
</organism>
<sequence>MWENKIRKIYEILFKRFGEQHWWPGETDFEIIVGAILTQGTNWKNVEKSINNIKERGLLELEKFKNLSIEEIRELIKPSGFFNVKAKRLKNFLNEFSRRFRSIDEMKTMERDELRKYLLSIKGIGKETADSIILYALKKPIFVVDAYTRRILVRHNIIKGDEDYEYIRRLFEDNLPDDEKLFNEYHALLVKLGKEYCLKKKPLCSECPLNNI</sequence>